<dbReference type="PATRIC" id="fig|1150625.3.peg.3292"/>
<dbReference type="EMBL" id="LDYG01000051">
    <property type="protein sequence ID" value="KUP04441.1"/>
    <property type="molecule type" value="Genomic_DNA"/>
</dbReference>
<name>A0A147K4T8_9BACI</name>
<dbReference type="InterPro" id="IPR011856">
    <property type="entry name" value="tRNA_endonuc-like_dom_sf"/>
</dbReference>
<dbReference type="InterPro" id="IPR052906">
    <property type="entry name" value="Type_IV_Methyl-Rstrct_Enzyme"/>
</dbReference>
<evidence type="ECO:0000313" key="3">
    <source>
        <dbReference type="EMBL" id="KUP04441.1"/>
    </source>
</evidence>
<feature type="transmembrane region" description="Helical" evidence="1">
    <location>
        <begin position="34"/>
        <end position="55"/>
    </location>
</feature>
<proteinExistence type="predicted"/>
<dbReference type="PANTHER" id="PTHR30015:SF7">
    <property type="entry name" value="TYPE IV METHYL-DIRECTED RESTRICTION ENZYME ECOKMRR"/>
    <property type="match status" value="1"/>
</dbReference>
<keyword evidence="1" id="KW-0472">Membrane</keyword>
<dbReference type="STRING" id="1150625.Q75_15750"/>
<keyword evidence="4" id="KW-1185">Reference proteome</keyword>
<dbReference type="AlphaFoldDB" id="A0A147K4T8"/>
<reference evidence="3 4" key="1">
    <citation type="journal article" date="2016" name="Front. Microbiol.">
        <title>Microevolution Analysis of Bacillus coahuilensis Unveils Differences in Phosphorus Acquisition Strategies and Their Regulation.</title>
        <authorList>
            <person name="Gomez-Lunar Z."/>
            <person name="Hernandez-Gonzalez I."/>
            <person name="Rodriguez-Torres M.D."/>
            <person name="Souza V."/>
            <person name="Olmedo-Alvarez G."/>
        </authorList>
    </citation>
    <scope>NUCLEOTIDE SEQUENCE [LARGE SCALE GENOMIC DNA]</scope>
    <source>
        <strain evidence="4">p1.1.43</strain>
    </source>
</reference>
<dbReference type="RefSeq" id="WP_059351910.1">
    <property type="nucleotide sequence ID" value="NZ_LDYG01000051.1"/>
</dbReference>
<keyword evidence="1" id="KW-1133">Transmembrane helix</keyword>
<dbReference type="PANTHER" id="PTHR30015">
    <property type="entry name" value="MRR RESTRICTION SYSTEM PROTEIN"/>
    <property type="match status" value="1"/>
</dbReference>
<dbReference type="Proteomes" id="UP000074108">
    <property type="component" value="Unassembled WGS sequence"/>
</dbReference>
<sequence>MKKKDRKSISNGIAVLFLLTGLFLYWTVFSSNNIYVFFGIILATPFVEAIIYSILPNSKSKKKNNIKKQVKKKGNTNSSPNRLREDKDIIASSLEDLSWREFERLCFLYFKAKGYKPRETGEGADGGVDLIIYNRHHKAEEAIQIKHYIGSGNQITVERIRELNSAKRNHKCVLSRFITTSSYTKDALKQADDFKMVCHDLNWVKNKIVKWQEQEREKVG</sequence>
<organism evidence="3 4">
    <name type="scientific">Bacillus coahuilensis p1.1.43</name>
    <dbReference type="NCBI Taxonomy" id="1150625"/>
    <lineage>
        <taxon>Bacteria</taxon>
        <taxon>Bacillati</taxon>
        <taxon>Bacillota</taxon>
        <taxon>Bacilli</taxon>
        <taxon>Bacillales</taxon>
        <taxon>Bacillaceae</taxon>
        <taxon>Bacillus</taxon>
    </lineage>
</organism>
<dbReference type="GO" id="GO:0009307">
    <property type="term" value="P:DNA restriction-modification system"/>
    <property type="evidence" value="ECO:0007669"/>
    <property type="project" value="InterPro"/>
</dbReference>
<keyword evidence="1" id="KW-0812">Transmembrane</keyword>
<dbReference type="Pfam" id="PF04471">
    <property type="entry name" value="Mrr_cat"/>
    <property type="match status" value="1"/>
</dbReference>
<dbReference type="InterPro" id="IPR007560">
    <property type="entry name" value="Restrct_endonuc_IV_Mrr"/>
</dbReference>
<evidence type="ECO:0000256" key="1">
    <source>
        <dbReference type="SAM" id="Phobius"/>
    </source>
</evidence>
<protein>
    <recommendedName>
        <fullName evidence="2">Restriction endonuclease type IV Mrr domain-containing protein</fullName>
    </recommendedName>
</protein>
<comment type="caution">
    <text evidence="3">The sequence shown here is derived from an EMBL/GenBank/DDBJ whole genome shotgun (WGS) entry which is preliminary data.</text>
</comment>
<gene>
    <name evidence="3" type="ORF">Q75_15750</name>
</gene>
<accession>A0A147K4T8</accession>
<dbReference type="SUPFAM" id="SSF52980">
    <property type="entry name" value="Restriction endonuclease-like"/>
    <property type="match status" value="1"/>
</dbReference>
<feature type="transmembrane region" description="Helical" evidence="1">
    <location>
        <begin position="12"/>
        <end position="28"/>
    </location>
</feature>
<dbReference type="Gene3D" id="3.40.1350.10">
    <property type="match status" value="1"/>
</dbReference>
<feature type="domain" description="Restriction endonuclease type IV Mrr" evidence="2">
    <location>
        <begin position="95"/>
        <end position="194"/>
    </location>
</feature>
<evidence type="ECO:0000313" key="4">
    <source>
        <dbReference type="Proteomes" id="UP000074108"/>
    </source>
</evidence>
<dbReference type="GO" id="GO:0003677">
    <property type="term" value="F:DNA binding"/>
    <property type="evidence" value="ECO:0007669"/>
    <property type="project" value="InterPro"/>
</dbReference>
<dbReference type="OrthoDB" id="2964928at2"/>
<dbReference type="GO" id="GO:0015666">
    <property type="term" value="F:restriction endodeoxyribonuclease activity"/>
    <property type="evidence" value="ECO:0007669"/>
    <property type="project" value="TreeGrafter"/>
</dbReference>
<evidence type="ECO:0000259" key="2">
    <source>
        <dbReference type="Pfam" id="PF04471"/>
    </source>
</evidence>
<dbReference type="InterPro" id="IPR011335">
    <property type="entry name" value="Restrct_endonuc-II-like"/>
</dbReference>